<evidence type="ECO:0008006" key="3">
    <source>
        <dbReference type="Google" id="ProtNLM"/>
    </source>
</evidence>
<name>A0A4Q2AZR9_9LACO</name>
<organism evidence="1 2">
    <name type="scientific">Ligilactobacillus murinus</name>
    <dbReference type="NCBI Taxonomy" id="1622"/>
    <lineage>
        <taxon>Bacteria</taxon>
        <taxon>Bacillati</taxon>
        <taxon>Bacillota</taxon>
        <taxon>Bacilli</taxon>
        <taxon>Lactobacillales</taxon>
        <taxon>Lactobacillaceae</taxon>
        <taxon>Ligilactobacillus</taxon>
    </lineage>
</organism>
<proteinExistence type="predicted"/>
<dbReference type="RefSeq" id="WP_089135360.1">
    <property type="nucleotide sequence ID" value="NZ_BDFM01000158.1"/>
</dbReference>
<dbReference type="Gene3D" id="3.30.2000.30">
    <property type="match status" value="1"/>
</dbReference>
<dbReference type="AlphaFoldDB" id="A0A4Q2AZR9"/>
<dbReference type="EMBL" id="QZFR01000005">
    <property type="protein sequence ID" value="RXV75360.1"/>
    <property type="molecule type" value="Genomic_DNA"/>
</dbReference>
<sequence>MIDPYQEIFEKIIELSNESGYATFDYLPDESQAYPFVYVGYQQNIDRITKTRFLGKTHIQLDVYAEHNRRFEVSRILNDLLNVIQHHRKTTHFTYTVVNSESQIVGDNTTDIPLIHGILELEIQYS</sequence>
<accession>A0A4Q2AZR9</accession>
<comment type="caution">
    <text evidence="1">The sequence shown here is derived from an EMBL/GenBank/DDBJ whole genome shotgun (WGS) entry which is preliminary data.</text>
</comment>
<dbReference type="Proteomes" id="UP000289316">
    <property type="component" value="Unassembled WGS sequence"/>
</dbReference>
<gene>
    <name evidence="1" type="ORF">D6C19_01560</name>
</gene>
<evidence type="ECO:0000313" key="2">
    <source>
        <dbReference type="Proteomes" id="UP000289316"/>
    </source>
</evidence>
<dbReference type="InterPro" id="IPR053745">
    <property type="entry name" value="Viral_Tail_Comp_sf"/>
</dbReference>
<protein>
    <recommendedName>
        <fullName evidence="3">DUF3168 domain-containing protein</fullName>
    </recommendedName>
</protein>
<evidence type="ECO:0000313" key="1">
    <source>
        <dbReference type="EMBL" id="RXV75360.1"/>
    </source>
</evidence>
<dbReference type="OrthoDB" id="1701539at2"/>
<reference evidence="1 2" key="1">
    <citation type="submission" date="2018-09" db="EMBL/GenBank/DDBJ databases">
        <title>Murine metabolic-syndrome-specific gut microbial biobank.</title>
        <authorList>
            <person name="Liu C."/>
        </authorList>
    </citation>
    <scope>NUCLEOTIDE SEQUENCE [LARGE SCALE GENOMIC DNA]</scope>
    <source>
        <strain evidence="1 2">C-30</strain>
    </source>
</reference>